<evidence type="ECO:0000313" key="1">
    <source>
        <dbReference type="EMBL" id="GBP03997.1"/>
    </source>
</evidence>
<proteinExistence type="predicted"/>
<name>A0A4C1SRN3_EUMVA</name>
<organism evidence="1 2">
    <name type="scientific">Eumeta variegata</name>
    <name type="common">Bagworm moth</name>
    <name type="synonym">Eumeta japonica</name>
    <dbReference type="NCBI Taxonomy" id="151549"/>
    <lineage>
        <taxon>Eukaryota</taxon>
        <taxon>Metazoa</taxon>
        <taxon>Ecdysozoa</taxon>
        <taxon>Arthropoda</taxon>
        <taxon>Hexapoda</taxon>
        <taxon>Insecta</taxon>
        <taxon>Pterygota</taxon>
        <taxon>Neoptera</taxon>
        <taxon>Endopterygota</taxon>
        <taxon>Lepidoptera</taxon>
        <taxon>Glossata</taxon>
        <taxon>Ditrysia</taxon>
        <taxon>Tineoidea</taxon>
        <taxon>Psychidae</taxon>
        <taxon>Oiketicinae</taxon>
        <taxon>Eumeta</taxon>
    </lineage>
</organism>
<dbReference type="OrthoDB" id="43122at2759"/>
<keyword evidence="2" id="KW-1185">Reference proteome</keyword>
<sequence>MRLLAGVRAAAARLRTSPSTRALRRASHRLATAVAYDPFRLRRGATYESLPITVQKIYAYYRRMDSRGLVQGLVFGWHWLYRRYCACVIPLFAPQSGDSCLLRVSALGHLLFVFTSWYDSTKLARIETSCSEIGRIQLLRRKRACERLESRWSQSPIASVRNLSPAQCQPLG</sequence>
<protein>
    <submittedName>
        <fullName evidence="1">Uncharacterized protein</fullName>
    </submittedName>
</protein>
<dbReference type="EMBL" id="BGZK01000012">
    <property type="protein sequence ID" value="GBP03997.1"/>
    <property type="molecule type" value="Genomic_DNA"/>
</dbReference>
<accession>A0A4C1SRN3</accession>
<gene>
    <name evidence="1" type="ORF">EVAR_74772_1</name>
</gene>
<reference evidence="1 2" key="1">
    <citation type="journal article" date="2019" name="Commun. Biol.">
        <title>The bagworm genome reveals a unique fibroin gene that provides high tensile strength.</title>
        <authorList>
            <person name="Kono N."/>
            <person name="Nakamura H."/>
            <person name="Ohtoshi R."/>
            <person name="Tomita M."/>
            <person name="Numata K."/>
            <person name="Arakawa K."/>
        </authorList>
    </citation>
    <scope>NUCLEOTIDE SEQUENCE [LARGE SCALE GENOMIC DNA]</scope>
</reference>
<comment type="caution">
    <text evidence="1">The sequence shown here is derived from an EMBL/GenBank/DDBJ whole genome shotgun (WGS) entry which is preliminary data.</text>
</comment>
<dbReference type="Proteomes" id="UP000299102">
    <property type="component" value="Unassembled WGS sequence"/>
</dbReference>
<dbReference type="AlphaFoldDB" id="A0A4C1SRN3"/>
<evidence type="ECO:0000313" key="2">
    <source>
        <dbReference type="Proteomes" id="UP000299102"/>
    </source>
</evidence>